<keyword evidence="1" id="KW-0812">Transmembrane</keyword>
<reference evidence="2" key="1">
    <citation type="submission" date="2020-11" db="EMBL/GenBank/DDBJ databases">
        <authorList>
            <consortium name="DOE Joint Genome Institute"/>
            <person name="Ahrendt S."/>
            <person name="Riley R."/>
            <person name="Andreopoulos W."/>
            <person name="Labutti K."/>
            <person name="Pangilinan J."/>
            <person name="Ruiz-Duenas F.J."/>
            <person name="Barrasa J.M."/>
            <person name="Sanchez-Garcia M."/>
            <person name="Camarero S."/>
            <person name="Miyauchi S."/>
            <person name="Serrano A."/>
            <person name="Linde D."/>
            <person name="Babiker R."/>
            <person name="Drula E."/>
            <person name="Ayuso-Fernandez I."/>
            <person name="Pacheco R."/>
            <person name="Padilla G."/>
            <person name="Ferreira P."/>
            <person name="Barriuso J."/>
            <person name="Kellner H."/>
            <person name="Castanera R."/>
            <person name="Alfaro M."/>
            <person name="Ramirez L."/>
            <person name="Pisabarro A.G."/>
            <person name="Kuo A."/>
            <person name="Tritt A."/>
            <person name="Lipzen A."/>
            <person name="He G."/>
            <person name="Yan M."/>
            <person name="Ng V."/>
            <person name="Cullen D."/>
            <person name="Martin F."/>
            <person name="Rosso M.-N."/>
            <person name="Henrissat B."/>
            <person name="Hibbett D."/>
            <person name="Martinez A.T."/>
            <person name="Grigoriev I.V."/>
        </authorList>
    </citation>
    <scope>NUCLEOTIDE SEQUENCE</scope>
    <source>
        <strain evidence="2">CIRM-BRFM 674</strain>
    </source>
</reference>
<accession>A0A9P6D1E9</accession>
<dbReference type="Proteomes" id="UP000807469">
    <property type="component" value="Unassembled WGS sequence"/>
</dbReference>
<evidence type="ECO:0000313" key="2">
    <source>
        <dbReference type="EMBL" id="KAF9480309.1"/>
    </source>
</evidence>
<keyword evidence="1" id="KW-0472">Membrane</keyword>
<dbReference type="AlphaFoldDB" id="A0A9P6D1E9"/>
<protein>
    <submittedName>
        <fullName evidence="2">Uncharacterized protein</fullName>
    </submittedName>
</protein>
<organism evidence="2 3">
    <name type="scientific">Pholiota conissans</name>
    <dbReference type="NCBI Taxonomy" id="109636"/>
    <lineage>
        <taxon>Eukaryota</taxon>
        <taxon>Fungi</taxon>
        <taxon>Dikarya</taxon>
        <taxon>Basidiomycota</taxon>
        <taxon>Agaricomycotina</taxon>
        <taxon>Agaricomycetes</taxon>
        <taxon>Agaricomycetidae</taxon>
        <taxon>Agaricales</taxon>
        <taxon>Agaricineae</taxon>
        <taxon>Strophariaceae</taxon>
        <taxon>Pholiota</taxon>
    </lineage>
</organism>
<comment type="caution">
    <text evidence="2">The sequence shown here is derived from an EMBL/GenBank/DDBJ whole genome shotgun (WGS) entry which is preliminary data.</text>
</comment>
<sequence length="336" mass="38431">MHSDTDRCPAIFLDSPISLIIVSALYSSALSHSLNRLVSRFSHLSSRPVSVSFLDATRLRFSRPLPLGLGRAMATPPHFPTHLPRYARRSPPATSKAFFLFNNFLRFGINIPRRIKSNLRKKSTALNKNIHIKKNIPRPARTRSIRIFSFCSTHTPIGKIRYGIFGYFISSSPSLLTSSTSIFDIISIIIVSTVPSSAVNLVIHRRRCRCRSYPHPLSLQEIFGFFRLVIKFSYFFFLSSFRGVFALLSIPSRHFLFRWDDLIYMCPSSSFILFYSILFYSSSYVSFILELSIIKNLIIHHSSRLFFIGTYCCSFASSLSSESQSHSLSPIFWSIY</sequence>
<feature type="transmembrane region" description="Helical" evidence="1">
    <location>
        <begin position="270"/>
        <end position="294"/>
    </location>
</feature>
<evidence type="ECO:0000313" key="3">
    <source>
        <dbReference type="Proteomes" id="UP000807469"/>
    </source>
</evidence>
<keyword evidence="3" id="KW-1185">Reference proteome</keyword>
<feature type="transmembrane region" description="Helical" evidence="1">
    <location>
        <begin position="182"/>
        <end position="203"/>
    </location>
</feature>
<proteinExistence type="predicted"/>
<keyword evidence="1" id="KW-1133">Transmembrane helix</keyword>
<evidence type="ECO:0000256" key="1">
    <source>
        <dbReference type="SAM" id="Phobius"/>
    </source>
</evidence>
<name>A0A9P6D1E9_9AGAR</name>
<feature type="transmembrane region" description="Helical" evidence="1">
    <location>
        <begin position="224"/>
        <end position="250"/>
    </location>
</feature>
<gene>
    <name evidence="2" type="ORF">BDN70DRAFT_622973</name>
</gene>
<dbReference type="EMBL" id="MU155197">
    <property type="protein sequence ID" value="KAF9480309.1"/>
    <property type="molecule type" value="Genomic_DNA"/>
</dbReference>